<dbReference type="InterPro" id="IPR029472">
    <property type="entry name" value="Copia-like_N"/>
</dbReference>
<dbReference type="InterPro" id="IPR005162">
    <property type="entry name" value="Retrotrans_gag_dom"/>
</dbReference>
<evidence type="ECO:0000256" key="1">
    <source>
        <dbReference type="SAM" id="MobiDB-lite"/>
    </source>
</evidence>
<feature type="domain" description="Retrotransposon gag" evidence="2">
    <location>
        <begin position="104"/>
        <end position="173"/>
    </location>
</feature>
<evidence type="ECO:0000313" key="4">
    <source>
        <dbReference type="EMBL" id="KAK4263689.1"/>
    </source>
</evidence>
<protein>
    <recommendedName>
        <fullName evidence="6">Retrotransposon Copia-like N-terminal domain-containing protein</fullName>
    </recommendedName>
</protein>
<feature type="domain" description="Retrotransposon Copia-like N-terminal" evidence="3">
    <location>
        <begin position="38"/>
        <end position="80"/>
    </location>
</feature>
<dbReference type="Pfam" id="PF03732">
    <property type="entry name" value="Retrotrans_gag"/>
    <property type="match status" value="1"/>
</dbReference>
<sequence>MASEPNSSSSSLAGNPNGDSTLPSPDSIQNVGNPYYLHPNENPSLVLVSSVLTGPNYHSWSRAMKMALMSKNKLRFIDRSSPVPSSVDPLYLAWERCNMMVLSWLTRSLSPTIAQSILWIDKASEVWEDLRARFSQNDVFHLADLQEDIQNLKQGDLSVSDYFTKLKILWDELLVIRPIVSCSCNPRCHCGMIDLYKNHLDQDYVIRFLKGLSDRFSTVKSQIMLVDPLPNINRVFSLVTQQERELGFQPVEAVTLFNKSSTPRTRNQNHYKPNSSAMGKQCTYCGKPRHTEATCYRKHGFPPGFKFRNSSVNFVIAAESVSADKGSFEPHKVVNPNYSFTPDQYQKLLALVQSDKSSIPPSASVNHISANGKNSFAHSHSFSDSWIIDSGATDHVCSNPDLFTFSKSISPISVNLPDGS</sequence>
<name>A0AAE1K275_9FABA</name>
<dbReference type="EMBL" id="JAWXYG010000009">
    <property type="protein sequence ID" value="KAK4263689.1"/>
    <property type="molecule type" value="Genomic_DNA"/>
</dbReference>
<evidence type="ECO:0000259" key="2">
    <source>
        <dbReference type="Pfam" id="PF03732"/>
    </source>
</evidence>
<reference evidence="4" key="1">
    <citation type="submission" date="2023-10" db="EMBL/GenBank/DDBJ databases">
        <title>Chromosome-level genome of the transformable northern wattle, Acacia crassicarpa.</title>
        <authorList>
            <person name="Massaro I."/>
            <person name="Sinha N.R."/>
            <person name="Poethig S."/>
            <person name="Leichty A.R."/>
        </authorList>
    </citation>
    <scope>NUCLEOTIDE SEQUENCE</scope>
    <source>
        <strain evidence="4">Acra3RX</strain>
        <tissue evidence="4">Leaf</tissue>
    </source>
</reference>
<feature type="region of interest" description="Disordered" evidence="1">
    <location>
        <begin position="1"/>
        <end position="25"/>
    </location>
</feature>
<keyword evidence="5" id="KW-1185">Reference proteome</keyword>
<proteinExistence type="predicted"/>
<dbReference type="PANTHER" id="PTHR37610:SF55">
    <property type="entry name" value="RETROTRANSPOSON COPIA-LIKE N-TERMINAL DOMAIN-CONTAINING PROTEIN"/>
    <property type="match status" value="1"/>
</dbReference>
<dbReference type="AlphaFoldDB" id="A0AAE1K275"/>
<evidence type="ECO:0000259" key="3">
    <source>
        <dbReference type="Pfam" id="PF14244"/>
    </source>
</evidence>
<accession>A0AAE1K275</accession>
<gene>
    <name evidence="4" type="ORF">QN277_029072</name>
</gene>
<organism evidence="4 5">
    <name type="scientific">Acacia crassicarpa</name>
    <name type="common">northern wattle</name>
    <dbReference type="NCBI Taxonomy" id="499986"/>
    <lineage>
        <taxon>Eukaryota</taxon>
        <taxon>Viridiplantae</taxon>
        <taxon>Streptophyta</taxon>
        <taxon>Embryophyta</taxon>
        <taxon>Tracheophyta</taxon>
        <taxon>Spermatophyta</taxon>
        <taxon>Magnoliopsida</taxon>
        <taxon>eudicotyledons</taxon>
        <taxon>Gunneridae</taxon>
        <taxon>Pentapetalae</taxon>
        <taxon>rosids</taxon>
        <taxon>fabids</taxon>
        <taxon>Fabales</taxon>
        <taxon>Fabaceae</taxon>
        <taxon>Caesalpinioideae</taxon>
        <taxon>mimosoid clade</taxon>
        <taxon>Acacieae</taxon>
        <taxon>Acacia</taxon>
    </lineage>
</organism>
<evidence type="ECO:0000313" key="5">
    <source>
        <dbReference type="Proteomes" id="UP001293593"/>
    </source>
</evidence>
<dbReference type="Pfam" id="PF14244">
    <property type="entry name" value="Retrotran_gag_3"/>
    <property type="match status" value="1"/>
</dbReference>
<comment type="caution">
    <text evidence="4">The sequence shown here is derived from an EMBL/GenBank/DDBJ whole genome shotgun (WGS) entry which is preliminary data.</text>
</comment>
<dbReference type="PANTHER" id="PTHR37610">
    <property type="entry name" value="CCHC-TYPE DOMAIN-CONTAINING PROTEIN"/>
    <property type="match status" value="1"/>
</dbReference>
<dbReference type="Proteomes" id="UP001293593">
    <property type="component" value="Unassembled WGS sequence"/>
</dbReference>
<evidence type="ECO:0008006" key="6">
    <source>
        <dbReference type="Google" id="ProtNLM"/>
    </source>
</evidence>